<sequence length="431" mass="45937">MPQRVRTTAGDCAQAATGALLSDSRTAYDAPGAFGVAPDRGLVSQVDTNDAASTGWVTTARSEYDALGRVIKVSDAVGHSVTTAYSPATGPVFSMTGTDVMGHTSTVKADPGRNSPIEKTDINGRKVTAAYDNLGRSTAVWTPSQKPGTDKAAYTFSYQISEHEPPAVTSSTLQDNGTYKQTVDIYDGLLRPRQSQGEALGGGRVIKDTLYNANGTVSQTHNAYYAEGAPTKQIFVPESVFHVPNSTATAYDGLGRAVRATTLHSDVPQYSSTIQYGGDYTLSRSAMSADGNTPLPGSRASKTWTDPLGRTSAVEHATAWDLTLRIRLSGAHLRRRTSGTNTQLTRVSLHHCSRPAGGSRSSNSPLGRLRQVWADGPRVPSGRDRQRAGRRRRRGDPRHRRGSAVRGAAGGPGRRQVVRGSSRVSRARSQG</sequence>
<proteinExistence type="predicted"/>
<feature type="compositionally biased region" description="Basic residues" evidence="1">
    <location>
        <begin position="388"/>
        <end position="403"/>
    </location>
</feature>
<evidence type="ECO:0000313" key="2">
    <source>
        <dbReference type="EMBL" id="KJY31623.1"/>
    </source>
</evidence>
<feature type="region of interest" description="Disordered" evidence="1">
    <location>
        <begin position="287"/>
        <end position="306"/>
    </location>
</feature>
<evidence type="ECO:0000256" key="1">
    <source>
        <dbReference type="SAM" id="MobiDB-lite"/>
    </source>
</evidence>
<dbReference type="PATRIC" id="fig|68223.7.peg.8046"/>
<accession>A0A0F4JD13</accession>
<name>A0A0F4JD13_9ACTN</name>
<protein>
    <submittedName>
        <fullName evidence="2">Uncharacterized protein</fullName>
    </submittedName>
</protein>
<dbReference type="Proteomes" id="UP000033551">
    <property type="component" value="Unassembled WGS sequence"/>
</dbReference>
<dbReference type="STRING" id="68223.GCA_002028425_05510"/>
<organism evidence="2 3">
    <name type="scientific">Streptomyces katrae</name>
    <dbReference type="NCBI Taxonomy" id="68223"/>
    <lineage>
        <taxon>Bacteria</taxon>
        <taxon>Bacillati</taxon>
        <taxon>Actinomycetota</taxon>
        <taxon>Actinomycetes</taxon>
        <taxon>Kitasatosporales</taxon>
        <taxon>Streptomycetaceae</taxon>
        <taxon>Streptomyces</taxon>
    </lineage>
</organism>
<gene>
    <name evidence="2" type="ORF">VR44_17745</name>
</gene>
<comment type="caution">
    <text evidence="2">The sequence shown here is derived from an EMBL/GenBank/DDBJ whole genome shotgun (WGS) entry which is preliminary data.</text>
</comment>
<dbReference type="EMBL" id="JZWV01000479">
    <property type="protein sequence ID" value="KJY31623.1"/>
    <property type="molecule type" value="Genomic_DNA"/>
</dbReference>
<reference evidence="2 3" key="1">
    <citation type="submission" date="2015-02" db="EMBL/GenBank/DDBJ databases">
        <authorList>
            <person name="Ju K.-S."/>
            <person name="Doroghazi J.R."/>
            <person name="Metcalf W."/>
        </authorList>
    </citation>
    <scope>NUCLEOTIDE SEQUENCE [LARGE SCALE GENOMIC DNA]</scope>
    <source>
        <strain evidence="2 3">NRRL ISP-5550</strain>
    </source>
</reference>
<feature type="region of interest" description="Disordered" evidence="1">
    <location>
        <begin position="335"/>
        <end position="431"/>
    </location>
</feature>
<keyword evidence="3" id="KW-1185">Reference proteome</keyword>
<feature type="compositionally biased region" description="Low complexity" evidence="1">
    <location>
        <begin position="414"/>
        <end position="431"/>
    </location>
</feature>
<evidence type="ECO:0000313" key="3">
    <source>
        <dbReference type="Proteomes" id="UP000033551"/>
    </source>
</evidence>
<dbReference type="Gene3D" id="2.180.10.10">
    <property type="entry name" value="RHS repeat-associated core"/>
    <property type="match status" value="1"/>
</dbReference>
<dbReference type="AlphaFoldDB" id="A0A0F4JD13"/>